<dbReference type="Pfam" id="PF13602">
    <property type="entry name" value="ADH_zinc_N_2"/>
    <property type="match status" value="1"/>
</dbReference>
<gene>
    <name evidence="2" type="ORF">GCM10017771_06210</name>
</gene>
<dbReference type="InterPro" id="IPR050700">
    <property type="entry name" value="YIM1/Zinc_Alcohol_DH_Fams"/>
</dbReference>
<accession>A0A919L395</accession>
<dbReference type="SMART" id="SM00829">
    <property type="entry name" value="PKS_ER"/>
    <property type="match status" value="1"/>
</dbReference>
<dbReference type="RefSeq" id="WP_189780806.1">
    <property type="nucleotide sequence ID" value="NZ_BNAT01000002.1"/>
</dbReference>
<dbReference type="Proteomes" id="UP000603227">
    <property type="component" value="Unassembled WGS sequence"/>
</dbReference>
<dbReference type="InterPro" id="IPR036291">
    <property type="entry name" value="NAD(P)-bd_dom_sf"/>
</dbReference>
<name>A0A919L395_9ACTN</name>
<dbReference type="PANTHER" id="PTHR11695">
    <property type="entry name" value="ALCOHOL DEHYDROGENASE RELATED"/>
    <property type="match status" value="1"/>
</dbReference>
<dbReference type="InterPro" id="IPR013154">
    <property type="entry name" value="ADH-like_N"/>
</dbReference>
<evidence type="ECO:0000313" key="3">
    <source>
        <dbReference type="Proteomes" id="UP000603227"/>
    </source>
</evidence>
<reference evidence="2" key="1">
    <citation type="journal article" date="2014" name="Int. J. Syst. Evol. Microbiol.">
        <title>Complete genome sequence of Corynebacterium casei LMG S-19264T (=DSM 44701T), isolated from a smear-ripened cheese.</title>
        <authorList>
            <consortium name="US DOE Joint Genome Institute (JGI-PGF)"/>
            <person name="Walter F."/>
            <person name="Albersmeier A."/>
            <person name="Kalinowski J."/>
            <person name="Ruckert C."/>
        </authorList>
    </citation>
    <scope>NUCLEOTIDE SEQUENCE</scope>
    <source>
        <strain evidence="2">CGMCC 4.7403</strain>
    </source>
</reference>
<organism evidence="2 3">
    <name type="scientific">Streptomyces capitiformicae</name>
    <dbReference type="NCBI Taxonomy" id="2014920"/>
    <lineage>
        <taxon>Bacteria</taxon>
        <taxon>Bacillati</taxon>
        <taxon>Actinomycetota</taxon>
        <taxon>Actinomycetes</taxon>
        <taxon>Kitasatosporales</taxon>
        <taxon>Streptomycetaceae</taxon>
        <taxon>Streptomyces</taxon>
    </lineage>
</organism>
<dbReference type="InterPro" id="IPR011032">
    <property type="entry name" value="GroES-like_sf"/>
</dbReference>
<dbReference type="CDD" id="cd08267">
    <property type="entry name" value="MDR1"/>
    <property type="match status" value="1"/>
</dbReference>
<dbReference type="PANTHER" id="PTHR11695:SF294">
    <property type="entry name" value="RETICULON-4-INTERACTING PROTEIN 1, MITOCHONDRIAL"/>
    <property type="match status" value="1"/>
</dbReference>
<keyword evidence="3" id="KW-1185">Reference proteome</keyword>
<protein>
    <submittedName>
        <fullName evidence="2">NADPH:quinone reductase</fullName>
    </submittedName>
</protein>
<reference evidence="2" key="2">
    <citation type="submission" date="2020-09" db="EMBL/GenBank/DDBJ databases">
        <authorList>
            <person name="Sun Q."/>
            <person name="Zhou Y."/>
        </authorList>
    </citation>
    <scope>NUCLEOTIDE SEQUENCE</scope>
    <source>
        <strain evidence="2">CGMCC 4.7403</strain>
    </source>
</reference>
<evidence type="ECO:0000259" key="1">
    <source>
        <dbReference type="SMART" id="SM00829"/>
    </source>
</evidence>
<dbReference type="InterPro" id="IPR020843">
    <property type="entry name" value="ER"/>
</dbReference>
<proteinExistence type="predicted"/>
<dbReference type="GO" id="GO:0016491">
    <property type="term" value="F:oxidoreductase activity"/>
    <property type="evidence" value="ECO:0007669"/>
    <property type="project" value="InterPro"/>
</dbReference>
<dbReference type="Gene3D" id="3.90.180.10">
    <property type="entry name" value="Medium-chain alcohol dehydrogenases, catalytic domain"/>
    <property type="match status" value="1"/>
</dbReference>
<feature type="domain" description="Enoyl reductase (ER)" evidence="1">
    <location>
        <begin position="10"/>
        <end position="320"/>
    </location>
</feature>
<dbReference type="SUPFAM" id="SSF50129">
    <property type="entry name" value="GroES-like"/>
    <property type="match status" value="1"/>
</dbReference>
<dbReference type="SUPFAM" id="SSF51735">
    <property type="entry name" value="NAD(P)-binding Rossmann-fold domains"/>
    <property type="match status" value="1"/>
</dbReference>
<dbReference type="Gene3D" id="3.40.50.720">
    <property type="entry name" value="NAD(P)-binding Rossmann-like Domain"/>
    <property type="match status" value="1"/>
</dbReference>
<comment type="caution">
    <text evidence="2">The sequence shown here is derived from an EMBL/GenBank/DDBJ whole genome shotgun (WGS) entry which is preliminary data.</text>
</comment>
<dbReference type="AlphaFoldDB" id="A0A919L395"/>
<sequence>MKAIVQDAYGSADLLELRDIERPVPGDDEVLVEVRAAGCGPEVWHLMTGKPYVARVALGLRKPRNPVRGWDGAGRVEAVGAKVTRFKVGDEVFGNCEGSFAEYACAKADKIALKPANLTFEQAAALPVSGMTALQALSGRSRPQPGQRVLVIGASGGVGTYAVQLATMYGAEVTGVCGPAGADLVRSLGATHVIDYTREDITDSPHRYDIIVDNAGLRPLPVLRRVLTPRGTLVIVGGEGGSGFLGGMSRGLRAVLLSPFTTQNLRNLVSLSRQEDLLALKDLAEQGRITPAIDRAYPLGEAPEALRHLRDGHPRGKLVITV</sequence>
<dbReference type="EMBL" id="BNAT01000002">
    <property type="protein sequence ID" value="GHH82333.1"/>
    <property type="molecule type" value="Genomic_DNA"/>
</dbReference>
<dbReference type="Pfam" id="PF08240">
    <property type="entry name" value="ADH_N"/>
    <property type="match status" value="1"/>
</dbReference>
<evidence type="ECO:0000313" key="2">
    <source>
        <dbReference type="EMBL" id="GHH82333.1"/>
    </source>
</evidence>